<protein>
    <submittedName>
        <fullName evidence="2">RNA ligase 2</fullName>
    </submittedName>
</protein>
<keyword evidence="3" id="KW-1185">Reference proteome</keyword>
<evidence type="ECO:0000259" key="1">
    <source>
        <dbReference type="Pfam" id="PF09414"/>
    </source>
</evidence>
<organism evidence="2 3">
    <name type="scientific">Pithovirus sibericum</name>
    <dbReference type="NCBI Taxonomy" id="1450746"/>
    <lineage>
        <taxon>Viruses</taxon>
        <taxon>Pithoviruses</taxon>
        <taxon>Orthopithovirinae</taxon>
        <taxon>Alphapithovirus</taxon>
        <taxon>Alphapithovirus sibericum</taxon>
    </lineage>
</organism>
<dbReference type="Pfam" id="PF09414">
    <property type="entry name" value="RNA_ligase"/>
    <property type="match status" value="1"/>
</dbReference>
<dbReference type="OrthoDB" id="10410at10239"/>
<feature type="domain" description="RNA ligase" evidence="1">
    <location>
        <begin position="17"/>
        <end position="191"/>
    </location>
</feature>
<dbReference type="GeneID" id="18266319"/>
<keyword evidence="2" id="KW-0436">Ligase</keyword>
<name>W5S516_9VIRU</name>
<dbReference type="KEGG" id="vg:18266319"/>
<dbReference type="Gene3D" id="3.30.1490.70">
    <property type="match status" value="1"/>
</dbReference>
<dbReference type="Proteomes" id="UP000202176">
    <property type="component" value="Segment"/>
</dbReference>
<dbReference type="RefSeq" id="YP_009001193.1">
    <property type="nucleotide sequence ID" value="NC_023423.1"/>
</dbReference>
<evidence type="ECO:0000313" key="3">
    <source>
        <dbReference type="Proteomes" id="UP000202176"/>
    </source>
</evidence>
<dbReference type="GO" id="GO:0016874">
    <property type="term" value="F:ligase activity"/>
    <property type="evidence" value="ECO:0007669"/>
    <property type="project" value="UniProtKB-KW"/>
</dbReference>
<dbReference type="InterPro" id="IPR021122">
    <property type="entry name" value="RNA_ligase_dom_REL/Rnl2"/>
</dbReference>
<reference evidence="2 3" key="1">
    <citation type="journal article" date="2014" name="Proc. Natl. Acad. Sci. U.S.A.">
        <title>Thirty-thousand-year-old distant relative of giant icosahedral DNA viruses with a pandoravirus morphology.</title>
        <authorList>
            <person name="Legendre M."/>
            <person name="Bartoli J."/>
            <person name="Shmakova L."/>
            <person name="Jeudy S."/>
            <person name="Labadie K."/>
            <person name="Adrait A."/>
            <person name="Lescot M."/>
            <person name="Poirot O."/>
            <person name="Bertaux L."/>
            <person name="Bruley C."/>
            <person name="Coute Y."/>
            <person name="Rivkina E."/>
            <person name="Abergel C."/>
            <person name="Claverie J.M."/>
        </authorList>
    </citation>
    <scope>NUCLEOTIDE SEQUENCE [LARGE SCALE GENOMIC DNA]</scope>
    <source>
        <strain evidence="2">P1084-T</strain>
    </source>
</reference>
<dbReference type="Gene3D" id="3.30.470.30">
    <property type="entry name" value="DNA ligase/mRNA capping enzyme"/>
    <property type="match status" value="1"/>
</dbReference>
<evidence type="ECO:0000313" key="2">
    <source>
        <dbReference type="EMBL" id="AHH01858.1"/>
    </source>
</evidence>
<accession>W5S516</accession>
<proteinExistence type="predicted"/>
<gene>
    <name evidence="2" type="ORF">pv_291</name>
</gene>
<sequence>MHIELLYKCPEFFELFEEVYCMEKIHGTTTWILFEIGKPLHFHSGGEKFEDFKALFNEDLLTERLNKISSEKGWTTIKIHGEGYGGKQQKMSETYGEQSRFIAFDIHIECSRHRRFLNVPEAEKISLKLGLEFVDYNRGPNCPEWIEQQTCLPSTQAIRNGVGDGKLREGVVIRPIQETRLPNGKRAIFKNKNEQFWEIATKRPLGQKLKIAKDISLFVQDWVTEQRFEHVIDQVLQQKDNKNIERTDIRNILILLTQDVQRESEGEVIWSKEIARQVSKAGSVLFRKKFPELLKEQD</sequence>
<dbReference type="EMBL" id="KF740664">
    <property type="protein sequence ID" value="AHH01858.1"/>
    <property type="molecule type" value="Genomic_DNA"/>
</dbReference>
<dbReference type="SUPFAM" id="SSF56091">
    <property type="entry name" value="DNA ligase/mRNA capping enzyme, catalytic domain"/>
    <property type="match status" value="1"/>
</dbReference>